<evidence type="ECO:0000313" key="2">
    <source>
        <dbReference type="EMBL" id="KAH7140177.1"/>
    </source>
</evidence>
<accession>A0A9P9IZZ3</accession>
<feature type="region of interest" description="Disordered" evidence="1">
    <location>
        <begin position="289"/>
        <end position="310"/>
    </location>
</feature>
<organism evidence="2 3">
    <name type="scientific">Dactylonectria estremocensis</name>
    <dbReference type="NCBI Taxonomy" id="1079267"/>
    <lineage>
        <taxon>Eukaryota</taxon>
        <taxon>Fungi</taxon>
        <taxon>Dikarya</taxon>
        <taxon>Ascomycota</taxon>
        <taxon>Pezizomycotina</taxon>
        <taxon>Sordariomycetes</taxon>
        <taxon>Hypocreomycetidae</taxon>
        <taxon>Hypocreales</taxon>
        <taxon>Nectriaceae</taxon>
        <taxon>Dactylonectria</taxon>
    </lineage>
</organism>
<gene>
    <name evidence="2" type="ORF">B0J13DRAFT_62290</name>
</gene>
<comment type="caution">
    <text evidence="2">The sequence shown here is derived from an EMBL/GenBank/DDBJ whole genome shotgun (WGS) entry which is preliminary data.</text>
</comment>
<evidence type="ECO:0000313" key="3">
    <source>
        <dbReference type="Proteomes" id="UP000717696"/>
    </source>
</evidence>
<reference evidence="2" key="1">
    <citation type="journal article" date="2021" name="Nat. Commun.">
        <title>Genetic determinants of endophytism in the Arabidopsis root mycobiome.</title>
        <authorList>
            <person name="Mesny F."/>
            <person name="Miyauchi S."/>
            <person name="Thiergart T."/>
            <person name="Pickel B."/>
            <person name="Atanasova L."/>
            <person name="Karlsson M."/>
            <person name="Huettel B."/>
            <person name="Barry K.W."/>
            <person name="Haridas S."/>
            <person name="Chen C."/>
            <person name="Bauer D."/>
            <person name="Andreopoulos W."/>
            <person name="Pangilinan J."/>
            <person name="LaButti K."/>
            <person name="Riley R."/>
            <person name="Lipzen A."/>
            <person name="Clum A."/>
            <person name="Drula E."/>
            <person name="Henrissat B."/>
            <person name="Kohler A."/>
            <person name="Grigoriev I.V."/>
            <person name="Martin F.M."/>
            <person name="Hacquard S."/>
        </authorList>
    </citation>
    <scope>NUCLEOTIDE SEQUENCE</scope>
    <source>
        <strain evidence="2">MPI-CAGE-AT-0021</strain>
    </source>
</reference>
<dbReference type="Proteomes" id="UP000717696">
    <property type="component" value="Unassembled WGS sequence"/>
</dbReference>
<dbReference type="OrthoDB" id="5431013at2759"/>
<protein>
    <submittedName>
        <fullName evidence="2">Uncharacterized protein</fullName>
    </submittedName>
</protein>
<evidence type="ECO:0000256" key="1">
    <source>
        <dbReference type="SAM" id="MobiDB-lite"/>
    </source>
</evidence>
<dbReference type="AlphaFoldDB" id="A0A9P9IZZ3"/>
<feature type="compositionally biased region" description="Basic and acidic residues" evidence="1">
    <location>
        <begin position="298"/>
        <end position="310"/>
    </location>
</feature>
<name>A0A9P9IZZ3_9HYPO</name>
<dbReference type="PROSITE" id="PS51257">
    <property type="entry name" value="PROKAR_LIPOPROTEIN"/>
    <property type="match status" value="1"/>
</dbReference>
<keyword evidence="3" id="KW-1185">Reference proteome</keyword>
<dbReference type="EMBL" id="JAGMUU010000013">
    <property type="protein sequence ID" value="KAH7140177.1"/>
    <property type="molecule type" value="Genomic_DNA"/>
</dbReference>
<proteinExistence type="predicted"/>
<sequence length="310" mass="35211">MGCQKPCMCCNREEMNLPKVFTNLQSLITQGCDLEDCKLRIYDVIQRPVFQTIPLNQQHHRDELNDYQSLDREDEDAELTSECGSDTFQWNFSIEEHNIIAVASDSSFDSNSTEQQISEETRYLTNVRLLAEFLNSQGLSLIQPRTSDDLGDSMSIPIKMSLPILQACGLNNSYEDLCFDTMKPILFPVLYGLLSYKSAVNMDNLIVLVANSADIYHVEWDDKSWEDDVEDGLMTLTAYAKANDLLPQWLKAVATAGYDPEEVLLEDMRKRREFRLLHGAKSSSVEIGEALGEPGSQELRRRTVGRAEME</sequence>